<name>A0A103YF28_CYNCS</name>
<dbReference type="Gramene" id="KVI07913">
    <property type="protein sequence ID" value="KVI07913"/>
    <property type="gene ID" value="Ccrd_013708"/>
</dbReference>
<evidence type="ECO:0000256" key="13">
    <source>
        <dbReference type="SAM" id="Phobius"/>
    </source>
</evidence>
<dbReference type="Pfam" id="PF13855">
    <property type="entry name" value="LRR_8"/>
    <property type="match status" value="1"/>
</dbReference>
<evidence type="ECO:0000256" key="8">
    <source>
        <dbReference type="ARBA" id="ARBA00022737"/>
    </source>
</evidence>
<keyword evidence="8" id="KW-0677">Repeat</keyword>
<comment type="similarity">
    <text evidence="3">Belongs to the RLP family.</text>
</comment>
<dbReference type="Gene3D" id="3.80.10.10">
    <property type="entry name" value="Ribonuclease Inhibitor"/>
    <property type="match status" value="4"/>
</dbReference>
<comment type="caution">
    <text evidence="15">The sequence shown here is derived from an EMBL/GenBank/DDBJ whole genome shotgun (WGS) entry which is preliminary data.</text>
</comment>
<feature type="transmembrane region" description="Helical" evidence="13">
    <location>
        <begin position="781"/>
        <end position="805"/>
    </location>
</feature>
<evidence type="ECO:0000256" key="14">
    <source>
        <dbReference type="SAM" id="SignalP"/>
    </source>
</evidence>
<dbReference type="SMART" id="SM00369">
    <property type="entry name" value="LRR_TYP"/>
    <property type="match status" value="9"/>
</dbReference>
<sequence>MVLLVAILMVMLLVSTLAVGTIHQNTTLFNLPHLERLDLAFNDFTNSHLPSEIGRFSNSLTHLNISKCGFVGQVPTDITFLRKLVSLDLSSNSFGVGLEPRVFNNLLQNSTHLRVLSLAYVNLSLVLPTYLNISSTLKSLDLRSTHLQGKLPQNIFNLQYMENLQLSENYITGQLPKVNASANIPLKHLHLSSNDLSGDIPFSIGHLESLETLIISYCGFMGPLPKSMVNLRHLTTIDLSSNMLNGTLPSWLFTLPSLEIIDLSNNKFHGSLPLEMFNHQSLKKLSLGNNQMVGKIDVLDHVPTLQTFQKLTSLTVLDLSLNNFTGHWELETLLLNLRNLISFDLSYSGLYVMTYNANGYINPDFRYLALRSCKLTVFPESLRAMKDLWYLDLSSNAIRGHIPDWVGEIGGNELGYLNLSHNFIEGLPQLRWYGLRQLHLQSNKIQGPFPPSICNMSILTTLVMSNNRFGGVIPHCVGNISSNLNMMDLGNNHFHGTIPNAYEHCGELAGLILNQNQLEGEVSSSLLKCQYLEVLNLENNLLNGTFPGWLGDLPFLKILDLNLNNFHGPIETSSTRKVPFPCLQVLDLSHNGFVSHLPQKYFQSFNAMKNVVKNREKPSYLSINGLHYSMNVDMKGVEQSFPQIFVHCTILDLSNNRFEGEIPDIICSLKALIVLDLSHNSLIGRIPHALGNLLEIESLDLSCNQLAGEIPKSLADLRFLEFLNLSQNHLAGRIPIGKQFNTFEENSFGGNPRLCGLPLPEKCEHPYKPPVKVDGDPESEFTWIVFMLGYGCGTLVGLVMGYLMLSTGRPMWLSAIVDATENMIKTRYMYIGK</sequence>
<dbReference type="Pfam" id="PF00560">
    <property type="entry name" value="LRR_1"/>
    <property type="match status" value="8"/>
</dbReference>
<keyword evidence="16" id="KW-1185">Reference proteome</keyword>
<dbReference type="STRING" id="59895.A0A103YF28"/>
<gene>
    <name evidence="15" type="ORF">Ccrd_013708</name>
</gene>
<dbReference type="Pfam" id="PF13516">
    <property type="entry name" value="LRR_6"/>
    <property type="match status" value="2"/>
</dbReference>
<evidence type="ECO:0000256" key="4">
    <source>
        <dbReference type="ARBA" id="ARBA00022475"/>
    </source>
</evidence>
<evidence type="ECO:0000256" key="12">
    <source>
        <dbReference type="ARBA" id="ARBA00023180"/>
    </source>
</evidence>
<proteinExistence type="inferred from homology"/>
<evidence type="ECO:0000256" key="11">
    <source>
        <dbReference type="ARBA" id="ARBA00023170"/>
    </source>
</evidence>
<dbReference type="InterPro" id="IPR003591">
    <property type="entry name" value="Leu-rich_rpt_typical-subtyp"/>
</dbReference>
<dbReference type="GO" id="GO:0051707">
    <property type="term" value="P:response to other organism"/>
    <property type="evidence" value="ECO:0007669"/>
    <property type="project" value="UniProtKB-ARBA"/>
</dbReference>
<keyword evidence="4" id="KW-1003">Cell membrane</keyword>
<dbReference type="InterPro" id="IPR001611">
    <property type="entry name" value="Leu-rich_rpt"/>
</dbReference>
<keyword evidence="12" id="KW-0325">Glycoprotein</keyword>
<dbReference type="Proteomes" id="UP000243975">
    <property type="component" value="Unassembled WGS sequence"/>
</dbReference>
<evidence type="ECO:0000256" key="6">
    <source>
        <dbReference type="ARBA" id="ARBA00022692"/>
    </source>
</evidence>
<keyword evidence="11" id="KW-0675">Receptor</keyword>
<dbReference type="PROSITE" id="PS51450">
    <property type="entry name" value="LRR"/>
    <property type="match status" value="1"/>
</dbReference>
<dbReference type="GO" id="GO:0005886">
    <property type="term" value="C:plasma membrane"/>
    <property type="evidence" value="ECO:0007669"/>
    <property type="project" value="UniProtKB-SubCell"/>
</dbReference>
<organism evidence="15 16">
    <name type="scientific">Cynara cardunculus var. scolymus</name>
    <name type="common">Globe artichoke</name>
    <name type="synonym">Cynara scolymus</name>
    <dbReference type="NCBI Taxonomy" id="59895"/>
    <lineage>
        <taxon>Eukaryota</taxon>
        <taxon>Viridiplantae</taxon>
        <taxon>Streptophyta</taxon>
        <taxon>Embryophyta</taxon>
        <taxon>Tracheophyta</taxon>
        <taxon>Spermatophyta</taxon>
        <taxon>Magnoliopsida</taxon>
        <taxon>eudicotyledons</taxon>
        <taxon>Gunneridae</taxon>
        <taxon>Pentapetalae</taxon>
        <taxon>asterids</taxon>
        <taxon>campanulids</taxon>
        <taxon>Asterales</taxon>
        <taxon>Asteraceae</taxon>
        <taxon>Carduoideae</taxon>
        <taxon>Cardueae</taxon>
        <taxon>Carduinae</taxon>
        <taxon>Cynara</taxon>
    </lineage>
</organism>
<protein>
    <submittedName>
        <fullName evidence="15">Leucine-rich repeat-containing protein</fullName>
    </submittedName>
</protein>
<feature type="signal peptide" evidence="14">
    <location>
        <begin position="1"/>
        <end position="18"/>
    </location>
</feature>
<keyword evidence="7 14" id="KW-0732">Signal</keyword>
<dbReference type="GO" id="GO:0006952">
    <property type="term" value="P:defense response"/>
    <property type="evidence" value="ECO:0007669"/>
    <property type="project" value="UniProtKB-ARBA"/>
</dbReference>
<evidence type="ECO:0000256" key="10">
    <source>
        <dbReference type="ARBA" id="ARBA00023136"/>
    </source>
</evidence>
<dbReference type="FunFam" id="3.80.10.10:FF:000095">
    <property type="entry name" value="LRR receptor-like serine/threonine-protein kinase GSO1"/>
    <property type="match status" value="2"/>
</dbReference>
<dbReference type="SUPFAM" id="SSF52047">
    <property type="entry name" value="RNI-like"/>
    <property type="match status" value="2"/>
</dbReference>
<evidence type="ECO:0000313" key="16">
    <source>
        <dbReference type="Proteomes" id="UP000243975"/>
    </source>
</evidence>
<dbReference type="EMBL" id="LEKV01001463">
    <property type="protein sequence ID" value="KVI07913.1"/>
    <property type="molecule type" value="Genomic_DNA"/>
</dbReference>
<dbReference type="PANTHER" id="PTHR27000:SF787">
    <property type="entry name" value="RECEPTOR-LIKE PROTEIN 39"/>
    <property type="match status" value="1"/>
</dbReference>
<dbReference type="PRINTS" id="PR00019">
    <property type="entry name" value="LEURICHRPT"/>
</dbReference>
<evidence type="ECO:0000256" key="1">
    <source>
        <dbReference type="ARBA" id="ARBA00004162"/>
    </source>
</evidence>
<evidence type="ECO:0000256" key="2">
    <source>
        <dbReference type="ARBA" id="ARBA00004479"/>
    </source>
</evidence>
<keyword evidence="6 13" id="KW-0812">Transmembrane</keyword>
<evidence type="ECO:0000256" key="9">
    <source>
        <dbReference type="ARBA" id="ARBA00022989"/>
    </source>
</evidence>
<accession>A0A103YF28</accession>
<dbReference type="InterPro" id="IPR032675">
    <property type="entry name" value="LRR_dom_sf"/>
</dbReference>
<evidence type="ECO:0000256" key="3">
    <source>
        <dbReference type="ARBA" id="ARBA00009592"/>
    </source>
</evidence>
<dbReference type="OMA" id="CNMERFP"/>
<evidence type="ECO:0000256" key="7">
    <source>
        <dbReference type="ARBA" id="ARBA00022729"/>
    </source>
</evidence>
<reference evidence="15 16" key="1">
    <citation type="journal article" date="2016" name="Sci. Rep.">
        <title>The genome sequence of the outbreeding globe artichoke constructed de novo incorporating a phase-aware low-pass sequencing strategy of F1 progeny.</title>
        <authorList>
            <person name="Scaglione D."/>
            <person name="Reyes-Chin-Wo S."/>
            <person name="Acquadro A."/>
            <person name="Froenicke L."/>
            <person name="Portis E."/>
            <person name="Beitel C."/>
            <person name="Tirone M."/>
            <person name="Mauro R."/>
            <person name="Lo Monaco A."/>
            <person name="Mauromicale G."/>
            <person name="Faccioli P."/>
            <person name="Cattivelli L."/>
            <person name="Rieseberg L."/>
            <person name="Michelmore R."/>
            <person name="Lanteri S."/>
        </authorList>
    </citation>
    <scope>NUCLEOTIDE SEQUENCE [LARGE SCALE GENOMIC DNA]</scope>
    <source>
        <strain evidence="15">2C</strain>
    </source>
</reference>
<dbReference type="PANTHER" id="PTHR27000">
    <property type="entry name" value="LEUCINE-RICH REPEAT RECEPTOR-LIKE PROTEIN KINASE FAMILY PROTEIN-RELATED"/>
    <property type="match status" value="1"/>
</dbReference>
<dbReference type="AlphaFoldDB" id="A0A103YF28"/>
<evidence type="ECO:0000256" key="5">
    <source>
        <dbReference type="ARBA" id="ARBA00022614"/>
    </source>
</evidence>
<keyword evidence="9 13" id="KW-1133">Transmembrane helix</keyword>
<comment type="subcellular location">
    <subcellularLocation>
        <location evidence="1">Cell membrane</location>
        <topology evidence="1">Single-pass membrane protein</topology>
    </subcellularLocation>
    <subcellularLocation>
        <location evidence="2">Membrane</location>
        <topology evidence="2">Single-pass type I membrane protein</topology>
    </subcellularLocation>
</comment>
<dbReference type="FunFam" id="3.80.10.10:FF:000111">
    <property type="entry name" value="LRR receptor-like serine/threonine-protein kinase ERECTA"/>
    <property type="match status" value="1"/>
</dbReference>
<keyword evidence="10 13" id="KW-0472">Membrane</keyword>
<feature type="chain" id="PRO_5007119657" evidence="14">
    <location>
        <begin position="19"/>
        <end position="833"/>
    </location>
</feature>
<keyword evidence="5" id="KW-0433">Leucine-rich repeat</keyword>
<evidence type="ECO:0000313" key="15">
    <source>
        <dbReference type="EMBL" id="KVI07913.1"/>
    </source>
</evidence>